<comment type="caution">
    <text evidence="1">The sequence shown here is derived from an EMBL/GenBank/DDBJ whole genome shotgun (WGS) entry which is preliminary data.</text>
</comment>
<reference evidence="1" key="1">
    <citation type="submission" date="2023-04" db="EMBL/GenBank/DDBJ databases">
        <title>A chromosome-level genome assembly of the parasitoid wasp Eretmocerus hayati.</title>
        <authorList>
            <person name="Zhong Y."/>
            <person name="Liu S."/>
            <person name="Liu Y."/>
        </authorList>
    </citation>
    <scope>NUCLEOTIDE SEQUENCE</scope>
    <source>
        <strain evidence="1">ZJU_SS_LIU_2023</strain>
    </source>
</reference>
<organism evidence="1 2">
    <name type="scientific">Eretmocerus hayati</name>
    <dbReference type="NCBI Taxonomy" id="131215"/>
    <lineage>
        <taxon>Eukaryota</taxon>
        <taxon>Metazoa</taxon>
        <taxon>Ecdysozoa</taxon>
        <taxon>Arthropoda</taxon>
        <taxon>Hexapoda</taxon>
        <taxon>Insecta</taxon>
        <taxon>Pterygota</taxon>
        <taxon>Neoptera</taxon>
        <taxon>Endopterygota</taxon>
        <taxon>Hymenoptera</taxon>
        <taxon>Apocrita</taxon>
        <taxon>Proctotrupomorpha</taxon>
        <taxon>Chalcidoidea</taxon>
        <taxon>Aphelinidae</taxon>
        <taxon>Aphelininae</taxon>
        <taxon>Eretmocerus</taxon>
    </lineage>
</organism>
<gene>
    <name evidence="1" type="ORF">QAD02_009080</name>
</gene>
<protein>
    <submittedName>
        <fullName evidence="1">Uncharacterized protein</fullName>
    </submittedName>
</protein>
<accession>A0ACC2N8M6</accession>
<dbReference type="EMBL" id="CM056744">
    <property type="protein sequence ID" value="KAJ8667417.1"/>
    <property type="molecule type" value="Genomic_DNA"/>
</dbReference>
<evidence type="ECO:0000313" key="1">
    <source>
        <dbReference type="EMBL" id="KAJ8667417.1"/>
    </source>
</evidence>
<keyword evidence="2" id="KW-1185">Reference proteome</keyword>
<dbReference type="Proteomes" id="UP001239111">
    <property type="component" value="Chromosome 4"/>
</dbReference>
<evidence type="ECO:0000313" key="2">
    <source>
        <dbReference type="Proteomes" id="UP001239111"/>
    </source>
</evidence>
<sequence length="117" mass="13336">MMINLSQIRSLFTGSSLLTHFKGTTTIGSNSLAIRSNSVGCKDLQDLKDEEKRLTDNIKSYDDVNLAKEIDDESRHISRALRGLKEDVIMKREGLGRVIQRLQDVCHYEEPIEKNML</sequence>
<name>A0ACC2N8M6_9HYME</name>
<proteinExistence type="predicted"/>